<dbReference type="RefSeq" id="WP_089380098.1">
    <property type="nucleotide sequence ID" value="NZ_FZNT01000001.1"/>
</dbReference>
<feature type="domain" description="NADP-dependent oxidoreductase" evidence="1">
    <location>
        <begin position="6"/>
        <end position="300"/>
    </location>
</feature>
<reference evidence="2 3" key="1">
    <citation type="submission" date="2017-06" db="EMBL/GenBank/DDBJ databases">
        <authorList>
            <person name="Kim H.J."/>
            <person name="Triplett B.A."/>
        </authorList>
    </citation>
    <scope>NUCLEOTIDE SEQUENCE [LARGE SCALE GENOMIC DNA]</scope>
    <source>
        <strain evidence="2 3">DSM 29150</strain>
    </source>
</reference>
<evidence type="ECO:0000313" key="3">
    <source>
        <dbReference type="Proteomes" id="UP000198384"/>
    </source>
</evidence>
<protein>
    <submittedName>
        <fullName evidence="2">Predicted oxidoreductase</fullName>
    </submittedName>
</protein>
<dbReference type="PANTHER" id="PTHR43312">
    <property type="entry name" value="D-THREO-ALDOSE 1-DEHYDROGENASE"/>
    <property type="match status" value="1"/>
</dbReference>
<dbReference type="Gene3D" id="3.20.20.100">
    <property type="entry name" value="NADP-dependent oxidoreductase domain"/>
    <property type="match status" value="1"/>
</dbReference>
<proteinExistence type="predicted"/>
<sequence>MSNTKIGLGLAALGRPEYININDGCSQDKSQEAFMKNALNVLDFAYEKGIRYFDTAPSYGKGEQFLINWNTNYKHADVTLSTKWGYTYVADWELGFSGAHEVKEHSLSKLIAQWEISKKLLPALKIYQVHSATFESGILENKDVLNKLYELKKQTGLQIGITSSGANQIAIIDAALKIKIKNEDLFDSYQVTYNILEQSTHVILKQLIEQQKTVIIKEGLANGRLFKNEKFTHYQEVYGALDTLAKKYNVGADAIVLRFIMDYLEPTYVLSGALSKEHLAQNLKAQNFKLEAKELELLASFKTMPDAYWEERNKLPWS</sequence>
<keyword evidence="3" id="KW-1185">Reference proteome</keyword>
<dbReference type="InterPro" id="IPR053135">
    <property type="entry name" value="AKR2_Oxidoreductase"/>
</dbReference>
<evidence type="ECO:0000259" key="1">
    <source>
        <dbReference type="Pfam" id="PF00248"/>
    </source>
</evidence>
<evidence type="ECO:0000313" key="2">
    <source>
        <dbReference type="EMBL" id="SNR33862.1"/>
    </source>
</evidence>
<dbReference type="InterPro" id="IPR036812">
    <property type="entry name" value="NAD(P)_OxRdtase_dom_sf"/>
</dbReference>
<dbReference type="PANTHER" id="PTHR43312:SF1">
    <property type="entry name" value="NADP-DEPENDENT OXIDOREDUCTASE DOMAIN-CONTAINING PROTEIN"/>
    <property type="match status" value="1"/>
</dbReference>
<dbReference type="InterPro" id="IPR023210">
    <property type="entry name" value="NADP_OxRdtase_dom"/>
</dbReference>
<gene>
    <name evidence="2" type="ORF">SAMN06265371_101455</name>
</gene>
<dbReference type="Pfam" id="PF00248">
    <property type="entry name" value="Aldo_ket_red"/>
    <property type="match status" value="1"/>
</dbReference>
<dbReference type="SUPFAM" id="SSF51430">
    <property type="entry name" value="NAD(P)-linked oxidoreductase"/>
    <property type="match status" value="1"/>
</dbReference>
<organism evidence="2 3">
    <name type="scientific">Lutibacter agarilyticus</name>
    <dbReference type="NCBI Taxonomy" id="1109740"/>
    <lineage>
        <taxon>Bacteria</taxon>
        <taxon>Pseudomonadati</taxon>
        <taxon>Bacteroidota</taxon>
        <taxon>Flavobacteriia</taxon>
        <taxon>Flavobacteriales</taxon>
        <taxon>Flavobacteriaceae</taxon>
        <taxon>Lutibacter</taxon>
    </lineage>
</organism>
<dbReference type="EMBL" id="FZNT01000001">
    <property type="protein sequence ID" value="SNR33862.1"/>
    <property type="molecule type" value="Genomic_DNA"/>
</dbReference>
<dbReference type="OrthoDB" id="9773828at2"/>
<dbReference type="Proteomes" id="UP000198384">
    <property type="component" value="Unassembled WGS sequence"/>
</dbReference>
<dbReference type="AlphaFoldDB" id="A0A238VHI7"/>
<name>A0A238VHI7_9FLAO</name>
<accession>A0A238VHI7</accession>